<evidence type="ECO:0000313" key="4">
    <source>
        <dbReference type="Proteomes" id="UP000260680"/>
    </source>
</evidence>
<dbReference type="SUPFAM" id="SSF55729">
    <property type="entry name" value="Acyl-CoA N-acyltransferases (Nat)"/>
    <property type="match status" value="1"/>
</dbReference>
<evidence type="ECO:0000313" key="2">
    <source>
        <dbReference type="EMBL" id="GLB32212.1"/>
    </source>
</evidence>
<dbReference type="AlphaFoldDB" id="A0A3E2NCS0"/>
<dbReference type="EMBL" id="BRPJ01000087">
    <property type="protein sequence ID" value="GLB32212.1"/>
    <property type="molecule type" value="Genomic_DNA"/>
</dbReference>
<dbReference type="RefSeq" id="WP_117417333.1">
    <property type="nucleotide sequence ID" value="NZ_BRPJ01000087.1"/>
</dbReference>
<sequence length="152" mass="17426">MNISYRKAQKEDADLLVQIYNAAFYDDYIRYGECPAYGRTRERMEKSLEKFPKDIICYEGSAVGVISVEDKGNGEYYLGCLCIMPQYQGKGIGTQAIDYMLDSHPDWNKITLITPIDKEENVSFYTKKCGFKIDGSQIDGNVRLAHFVMERT</sequence>
<keyword evidence="5" id="KW-1185">Reference proteome</keyword>
<organism evidence="3 4">
    <name type="scientific">Lacrimispora amygdalina</name>
    <dbReference type="NCBI Taxonomy" id="253257"/>
    <lineage>
        <taxon>Bacteria</taxon>
        <taxon>Bacillati</taxon>
        <taxon>Bacillota</taxon>
        <taxon>Clostridia</taxon>
        <taxon>Lachnospirales</taxon>
        <taxon>Lachnospiraceae</taxon>
        <taxon>Lacrimispora</taxon>
    </lineage>
</organism>
<protein>
    <submittedName>
        <fullName evidence="3">GNAT family N-acetyltransferase</fullName>
    </submittedName>
</protein>
<dbReference type="Pfam" id="PF00583">
    <property type="entry name" value="Acetyltransf_1"/>
    <property type="match status" value="1"/>
</dbReference>
<dbReference type="PROSITE" id="PS51186">
    <property type="entry name" value="GNAT"/>
    <property type="match status" value="1"/>
</dbReference>
<dbReference type="InterPro" id="IPR016181">
    <property type="entry name" value="Acyl_CoA_acyltransferase"/>
</dbReference>
<comment type="caution">
    <text evidence="3">The sequence shown here is derived from an EMBL/GenBank/DDBJ whole genome shotgun (WGS) entry which is preliminary data.</text>
</comment>
<accession>A0A3E2NCS0</accession>
<reference evidence="3 4" key="1">
    <citation type="submission" date="2018-07" db="EMBL/GenBank/DDBJ databases">
        <title>New species, Clostridium PI-S10-A1B.</title>
        <authorList>
            <person name="Krishna G."/>
            <person name="Summeta K."/>
            <person name="Shikha S."/>
            <person name="Prabhu P.B."/>
            <person name="Suresh K."/>
        </authorList>
    </citation>
    <scope>NUCLEOTIDE SEQUENCE [LARGE SCALE GENOMIC DNA]</scope>
    <source>
        <strain evidence="3 4">PI-S10-A1B</strain>
    </source>
</reference>
<dbReference type="CDD" id="cd04301">
    <property type="entry name" value="NAT_SF"/>
    <property type="match status" value="1"/>
</dbReference>
<evidence type="ECO:0000259" key="1">
    <source>
        <dbReference type="PROSITE" id="PS51186"/>
    </source>
</evidence>
<reference evidence="2 5" key="2">
    <citation type="journal article" date="2024" name="Int. J. Syst. Evol. Microbiol.">
        <title>Lacrimispora brassicae sp. nov. isolated from fermented cabbage, and proposal of Clostridium indicum Gundawar et al. 2019 and Clostridium methoxybenzovorans Mechichi et al. 1999 as heterotypic synonyms of Lacrimispora amygdalina (Parshina et al. 2003) Haas and Blanchard 2020 and Lacrimispora indolis (McClung and McCoy 1957) Haas and Blanchard 2020, respectively.</title>
        <authorList>
            <person name="Kobayashi H."/>
            <person name="Tanizawa Y."/>
            <person name="Sakamoto M."/>
            <person name="Ohkuma M."/>
            <person name="Tohno M."/>
        </authorList>
    </citation>
    <scope>NUCLEOTIDE SEQUENCE [LARGE SCALE GENOMIC DNA]</scope>
    <source>
        <strain evidence="2 5">DSM 12857</strain>
    </source>
</reference>
<dbReference type="GO" id="GO:0016747">
    <property type="term" value="F:acyltransferase activity, transferring groups other than amino-acyl groups"/>
    <property type="evidence" value="ECO:0007669"/>
    <property type="project" value="InterPro"/>
</dbReference>
<dbReference type="InterPro" id="IPR000182">
    <property type="entry name" value="GNAT_dom"/>
</dbReference>
<dbReference type="Gene3D" id="3.40.630.30">
    <property type="match status" value="1"/>
</dbReference>
<dbReference type="Proteomes" id="UP001419084">
    <property type="component" value="Unassembled WGS sequence"/>
</dbReference>
<dbReference type="Proteomes" id="UP000260680">
    <property type="component" value="Unassembled WGS sequence"/>
</dbReference>
<evidence type="ECO:0000313" key="3">
    <source>
        <dbReference type="EMBL" id="RFZ78691.1"/>
    </source>
</evidence>
<dbReference type="OrthoDB" id="9786032at2"/>
<gene>
    <name evidence="3" type="ORF">DS742_12105</name>
    <name evidence="2" type="ORF">LAD12857_41350</name>
</gene>
<feature type="domain" description="N-acetyltransferase" evidence="1">
    <location>
        <begin position="3"/>
        <end position="152"/>
    </location>
</feature>
<dbReference type="EMBL" id="QOHO01000032">
    <property type="protein sequence ID" value="RFZ78691.1"/>
    <property type="molecule type" value="Genomic_DNA"/>
</dbReference>
<evidence type="ECO:0000313" key="5">
    <source>
        <dbReference type="Proteomes" id="UP001419084"/>
    </source>
</evidence>
<proteinExistence type="predicted"/>
<name>A0A3E2NCS0_9FIRM</name>